<dbReference type="PROSITE" id="PS50076">
    <property type="entry name" value="DNAJ_2"/>
    <property type="match status" value="1"/>
</dbReference>
<reference evidence="2" key="1">
    <citation type="submission" date="2022-07" db="EMBL/GenBank/DDBJ databases">
        <authorList>
            <person name="Trinca V."/>
            <person name="Uliana J.V.C."/>
            <person name="Torres T.T."/>
            <person name="Ward R.J."/>
            <person name="Monesi N."/>
        </authorList>
    </citation>
    <scope>NUCLEOTIDE SEQUENCE</scope>
    <source>
        <strain evidence="2">HSMRA1968</strain>
        <tissue evidence="2">Whole embryos</tissue>
    </source>
</reference>
<feature type="domain" description="J" evidence="1">
    <location>
        <begin position="80"/>
        <end position="152"/>
    </location>
</feature>
<protein>
    <submittedName>
        <fullName evidence="2">DnaJ like subfamily C member 2</fullName>
    </submittedName>
</protein>
<dbReference type="CDD" id="cd06257">
    <property type="entry name" value="DnaJ"/>
    <property type="match status" value="1"/>
</dbReference>
<name>A0A9Q0MKE8_9DIPT</name>
<organism evidence="2 3">
    <name type="scientific">Pseudolycoriella hygida</name>
    <dbReference type="NCBI Taxonomy" id="35572"/>
    <lineage>
        <taxon>Eukaryota</taxon>
        <taxon>Metazoa</taxon>
        <taxon>Ecdysozoa</taxon>
        <taxon>Arthropoda</taxon>
        <taxon>Hexapoda</taxon>
        <taxon>Insecta</taxon>
        <taxon>Pterygota</taxon>
        <taxon>Neoptera</taxon>
        <taxon>Endopterygota</taxon>
        <taxon>Diptera</taxon>
        <taxon>Nematocera</taxon>
        <taxon>Sciaroidea</taxon>
        <taxon>Sciaridae</taxon>
        <taxon>Pseudolycoriella</taxon>
    </lineage>
</organism>
<dbReference type="Proteomes" id="UP001151699">
    <property type="component" value="Unassembled WGS sequence"/>
</dbReference>
<feature type="non-terminal residue" evidence="2">
    <location>
        <position position="1"/>
    </location>
</feature>
<dbReference type="InterPro" id="IPR018253">
    <property type="entry name" value="DnaJ_domain_CS"/>
</dbReference>
<dbReference type="GO" id="GO:0051083">
    <property type="term" value="P:'de novo' cotranslational protein folding"/>
    <property type="evidence" value="ECO:0007669"/>
    <property type="project" value="InterPro"/>
</dbReference>
<dbReference type="InterPro" id="IPR044634">
    <property type="entry name" value="Zuotin/DnaJC2"/>
</dbReference>
<dbReference type="AlphaFoldDB" id="A0A9Q0MKE8"/>
<proteinExistence type="predicted"/>
<dbReference type="PANTHER" id="PTHR43999:SF1">
    <property type="entry name" value="DNAJ HOMOLOG SUBFAMILY C MEMBER 2"/>
    <property type="match status" value="1"/>
</dbReference>
<evidence type="ECO:0000259" key="1">
    <source>
        <dbReference type="PROSITE" id="PS50076"/>
    </source>
</evidence>
<dbReference type="GO" id="GO:0005829">
    <property type="term" value="C:cytosol"/>
    <property type="evidence" value="ECO:0007669"/>
    <property type="project" value="TreeGrafter"/>
</dbReference>
<gene>
    <name evidence="2" type="primary">dnajc2</name>
    <name evidence="2" type="ORF">Bhyg_17643</name>
</gene>
<dbReference type="SUPFAM" id="SSF46565">
    <property type="entry name" value="Chaperone J-domain"/>
    <property type="match status" value="1"/>
</dbReference>
<dbReference type="EMBL" id="WJQU01002177">
    <property type="protein sequence ID" value="KAJ6633152.1"/>
    <property type="molecule type" value="Genomic_DNA"/>
</dbReference>
<dbReference type="OrthoDB" id="1690618at2759"/>
<dbReference type="InterPro" id="IPR001623">
    <property type="entry name" value="DnaJ_domain"/>
</dbReference>
<dbReference type="GO" id="GO:0006450">
    <property type="term" value="P:regulation of translational fidelity"/>
    <property type="evidence" value="ECO:0007669"/>
    <property type="project" value="InterPro"/>
</dbReference>
<dbReference type="InterPro" id="IPR036869">
    <property type="entry name" value="J_dom_sf"/>
</dbReference>
<dbReference type="GO" id="GO:0030544">
    <property type="term" value="F:Hsp70 protein binding"/>
    <property type="evidence" value="ECO:0007669"/>
    <property type="project" value="InterPro"/>
</dbReference>
<comment type="caution">
    <text evidence="2">The sequence shown here is derived from an EMBL/GenBank/DDBJ whole genome shotgun (WGS) entry which is preliminary data.</text>
</comment>
<dbReference type="GO" id="GO:0043022">
    <property type="term" value="F:ribosome binding"/>
    <property type="evidence" value="ECO:0007669"/>
    <property type="project" value="InterPro"/>
</dbReference>
<dbReference type="PRINTS" id="PR00625">
    <property type="entry name" value="JDOMAIN"/>
</dbReference>
<sequence length="192" mass="22449">MAVQEENVTRTVAVLNSLTPIRVQCAGPHFMKFLARTRHGIDGNLSNASSTDKISDDEDKFEIDVEYLRTLDPKEWKDQDHYHVLGLKKLRFNATEDDIRRAYRKIVLKHHPDKRKAQGEEIRQDDDYFTCITKAYETLGNPIKRRSYDSIDPEFDDSLPSSSDIEKRFYETFSEFFTANARWSEKKNVPII</sequence>
<dbReference type="SMART" id="SM00271">
    <property type="entry name" value="DnaJ"/>
    <property type="match status" value="1"/>
</dbReference>
<accession>A0A9Q0MKE8</accession>
<dbReference type="Pfam" id="PF00226">
    <property type="entry name" value="DnaJ"/>
    <property type="match status" value="1"/>
</dbReference>
<evidence type="ECO:0000313" key="3">
    <source>
        <dbReference type="Proteomes" id="UP001151699"/>
    </source>
</evidence>
<evidence type="ECO:0000313" key="2">
    <source>
        <dbReference type="EMBL" id="KAJ6633152.1"/>
    </source>
</evidence>
<dbReference type="Gene3D" id="1.10.287.110">
    <property type="entry name" value="DnaJ domain"/>
    <property type="match status" value="1"/>
</dbReference>
<dbReference type="PANTHER" id="PTHR43999">
    <property type="entry name" value="DNAJ HOMOLOG SUBFAMILY C MEMBER 2"/>
    <property type="match status" value="1"/>
</dbReference>
<keyword evidence="3" id="KW-1185">Reference proteome</keyword>
<dbReference type="PROSITE" id="PS00636">
    <property type="entry name" value="DNAJ_1"/>
    <property type="match status" value="1"/>
</dbReference>